<dbReference type="SMART" id="SM00656">
    <property type="entry name" value="Amb_all"/>
    <property type="match status" value="1"/>
</dbReference>
<dbReference type="Pfam" id="PF00544">
    <property type="entry name" value="Pectate_lyase_4"/>
    <property type="match status" value="2"/>
</dbReference>
<dbReference type="AlphaFoldDB" id="A0A853A8H9"/>
<dbReference type="RefSeq" id="WP_179815355.1">
    <property type="nucleotide sequence ID" value="NZ_JACBZD010000001.1"/>
</dbReference>
<reference evidence="6 7" key="1">
    <citation type="submission" date="2020-07" db="EMBL/GenBank/DDBJ databases">
        <title>Sequencing the genomes of 1000 actinobacteria strains.</title>
        <authorList>
            <person name="Klenk H.-P."/>
        </authorList>
    </citation>
    <scope>NUCLEOTIDE SEQUENCE [LARGE SCALE GENOMIC DNA]</scope>
    <source>
        <strain evidence="6 7">DSM 42178</strain>
    </source>
</reference>
<keyword evidence="4" id="KW-0732">Signal</keyword>
<evidence type="ECO:0000256" key="2">
    <source>
        <dbReference type="RuleBase" id="RU361173"/>
    </source>
</evidence>
<evidence type="ECO:0000256" key="4">
    <source>
        <dbReference type="SAM" id="SignalP"/>
    </source>
</evidence>
<gene>
    <name evidence="6" type="ORF">FHU37_003781</name>
</gene>
<dbReference type="PANTHER" id="PTHR31683:SF18">
    <property type="entry name" value="PECTATE LYASE 21-RELATED"/>
    <property type="match status" value="1"/>
</dbReference>
<evidence type="ECO:0000256" key="1">
    <source>
        <dbReference type="ARBA" id="ARBA00023239"/>
    </source>
</evidence>
<evidence type="ECO:0000313" key="6">
    <source>
        <dbReference type="EMBL" id="NYI06838.1"/>
    </source>
</evidence>
<dbReference type="InterPro" id="IPR011050">
    <property type="entry name" value="Pectin_lyase_fold/virulence"/>
</dbReference>
<feature type="signal peptide" evidence="4">
    <location>
        <begin position="1"/>
        <end position="32"/>
    </location>
</feature>
<comment type="similarity">
    <text evidence="2">Belongs to the polysaccharide lyase 1 family.</text>
</comment>
<evidence type="ECO:0000256" key="3">
    <source>
        <dbReference type="SAM" id="MobiDB-lite"/>
    </source>
</evidence>
<proteinExistence type="inferred from homology"/>
<feature type="compositionally biased region" description="Gly residues" evidence="3">
    <location>
        <begin position="36"/>
        <end position="50"/>
    </location>
</feature>
<dbReference type="GO" id="GO:0030570">
    <property type="term" value="F:pectate lyase activity"/>
    <property type="evidence" value="ECO:0007669"/>
    <property type="project" value="UniProtKB-EC"/>
</dbReference>
<feature type="domain" description="Pectate lyase" evidence="5">
    <location>
        <begin position="116"/>
        <end position="377"/>
    </location>
</feature>
<dbReference type="InterPro" id="IPR045032">
    <property type="entry name" value="PEL"/>
</dbReference>
<feature type="chain" id="PRO_5032748113" evidence="4">
    <location>
        <begin position="33"/>
        <end position="455"/>
    </location>
</feature>
<dbReference type="Proteomes" id="UP000567795">
    <property type="component" value="Unassembled WGS sequence"/>
</dbReference>
<dbReference type="Gene3D" id="2.160.20.10">
    <property type="entry name" value="Single-stranded right-handed beta-helix, Pectin lyase-like"/>
    <property type="match status" value="1"/>
</dbReference>
<feature type="region of interest" description="Disordered" evidence="3">
    <location>
        <begin position="30"/>
        <end position="50"/>
    </location>
</feature>
<keyword evidence="2" id="KW-0964">Secreted</keyword>
<sequence length="455" mass="48425">MPRKVLPRKVWTTAAAAVVLLTGALTPINAQASGEAGPGSGGERGGGFGRELGREVLAEGDGWASLGAGTTGGSAADEAHVYTVDDRAELARALDGGSATPKIIYVRGAIDANTTDSGRRLSCADYTAEGYSLDAYLAAYDPRSWTGGAPSGPVEQARRASAARQAERVQLRVGSNTTIVGLGDDAVLRGANLLLKDVENVIVRNLELRDAYDCFPAWQPNTGGLGDWKAAYDTITLQGATRVWIDHVTLSDRGRLDQDAPAYFGRRYLQHDGLLDITNASDLVTVSWSRFADHDKAMLIGNSDGATADRGRLRVTLHHNAFVNVTQRAPRVRFGQVHVYNNAYEVPEGGEFRYAWGVGTESAVHAENNAFTTPAHVEPADLMTSWNGTAIRESGTVFNGFPVELLPIHNAYNSASERDLTADVGWEPTLHGPVDPAERVAAEVARGAGAGRGPH</sequence>
<dbReference type="GO" id="GO:0000272">
    <property type="term" value="P:polysaccharide catabolic process"/>
    <property type="evidence" value="ECO:0007669"/>
    <property type="project" value="UniProtKB-KW"/>
</dbReference>
<keyword evidence="7" id="KW-1185">Reference proteome</keyword>
<dbReference type="EMBL" id="JACBZD010000001">
    <property type="protein sequence ID" value="NYI06838.1"/>
    <property type="molecule type" value="Genomic_DNA"/>
</dbReference>
<dbReference type="InterPro" id="IPR002022">
    <property type="entry name" value="Pec_lyase"/>
</dbReference>
<dbReference type="GO" id="GO:0005576">
    <property type="term" value="C:extracellular region"/>
    <property type="evidence" value="ECO:0007669"/>
    <property type="project" value="UniProtKB-SubCell"/>
</dbReference>
<dbReference type="PANTHER" id="PTHR31683">
    <property type="entry name" value="PECTATE LYASE 18-RELATED"/>
    <property type="match status" value="1"/>
</dbReference>
<evidence type="ECO:0000259" key="5">
    <source>
        <dbReference type="SMART" id="SM00656"/>
    </source>
</evidence>
<name>A0A853A8H9_9ACTN</name>
<evidence type="ECO:0000313" key="7">
    <source>
        <dbReference type="Proteomes" id="UP000567795"/>
    </source>
</evidence>
<keyword evidence="2" id="KW-0624">Polysaccharide degradation</keyword>
<keyword evidence="1 2" id="KW-0456">Lyase</keyword>
<organism evidence="6 7">
    <name type="scientific">Allostreptomyces psammosilenae</name>
    <dbReference type="NCBI Taxonomy" id="1892865"/>
    <lineage>
        <taxon>Bacteria</taxon>
        <taxon>Bacillati</taxon>
        <taxon>Actinomycetota</taxon>
        <taxon>Actinomycetes</taxon>
        <taxon>Kitasatosporales</taxon>
        <taxon>Streptomycetaceae</taxon>
        <taxon>Allostreptomyces</taxon>
    </lineage>
</organism>
<accession>A0A853A8H9</accession>
<dbReference type="SUPFAM" id="SSF51126">
    <property type="entry name" value="Pectin lyase-like"/>
    <property type="match status" value="1"/>
</dbReference>
<keyword evidence="2" id="KW-0119">Carbohydrate metabolism</keyword>
<dbReference type="EC" id="4.2.2.2" evidence="6"/>
<comment type="caution">
    <text evidence="6">The sequence shown here is derived from an EMBL/GenBank/DDBJ whole genome shotgun (WGS) entry which is preliminary data.</text>
</comment>
<dbReference type="InterPro" id="IPR012334">
    <property type="entry name" value="Pectin_lyas_fold"/>
</dbReference>
<protein>
    <submittedName>
        <fullName evidence="6">Pectate lyase</fullName>
        <ecNumber evidence="6">4.2.2.2</ecNumber>
    </submittedName>
</protein>
<comment type="subcellular location">
    <subcellularLocation>
        <location evidence="2">Secreted</location>
    </subcellularLocation>
</comment>